<dbReference type="RefSeq" id="XP_029222447.1">
    <property type="nucleotide sequence ID" value="XM_029359534.1"/>
</dbReference>
<evidence type="ECO:0000313" key="2">
    <source>
        <dbReference type="EMBL" id="PFH38438.1"/>
    </source>
</evidence>
<name>A0A2A9MIS4_BESBE</name>
<dbReference type="Gene3D" id="2.30.29.30">
    <property type="entry name" value="Pleckstrin-homology domain (PH domain)/Phosphotyrosine-binding domain (PTB)"/>
    <property type="match status" value="1"/>
</dbReference>
<keyword evidence="3" id="KW-1185">Reference proteome</keyword>
<dbReference type="AlphaFoldDB" id="A0A2A9MIS4"/>
<feature type="region of interest" description="Disordered" evidence="1">
    <location>
        <begin position="50"/>
        <end position="103"/>
    </location>
</feature>
<dbReference type="GeneID" id="40305842"/>
<proteinExistence type="predicted"/>
<dbReference type="InterPro" id="IPR011993">
    <property type="entry name" value="PH-like_dom_sf"/>
</dbReference>
<dbReference type="SUPFAM" id="SSF50729">
    <property type="entry name" value="PH domain-like"/>
    <property type="match status" value="1"/>
</dbReference>
<dbReference type="EMBL" id="NWUJ01000001">
    <property type="protein sequence ID" value="PFH38438.1"/>
    <property type="molecule type" value="Genomic_DNA"/>
</dbReference>
<dbReference type="OrthoDB" id="330357at2759"/>
<gene>
    <name evidence="2" type="ORF">BESB_007800</name>
</gene>
<dbReference type="KEGG" id="bbes:BESB_007800"/>
<feature type="compositionally biased region" description="Low complexity" evidence="1">
    <location>
        <begin position="80"/>
        <end position="91"/>
    </location>
</feature>
<feature type="compositionally biased region" description="Acidic residues" evidence="1">
    <location>
        <begin position="63"/>
        <end position="79"/>
    </location>
</feature>
<protein>
    <submittedName>
        <fullName evidence="2">Uncharacterized protein</fullName>
    </submittedName>
</protein>
<dbReference type="Proteomes" id="UP000224006">
    <property type="component" value="Chromosome I"/>
</dbReference>
<comment type="caution">
    <text evidence="2">The sequence shown here is derived from an EMBL/GenBank/DDBJ whole genome shotgun (WGS) entry which is preliminary data.</text>
</comment>
<accession>A0A2A9MIS4</accession>
<evidence type="ECO:0000256" key="1">
    <source>
        <dbReference type="SAM" id="MobiDB-lite"/>
    </source>
</evidence>
<dbReference type="VEuPathDB" id="ToxoDB:BESB_007800"/>
<reference evidence="2 3" key="1">
    <citation type="submission" date="2017-09" db="EMBL/GenBank/DDBJ databases">
        <title>Genome sequencing of Besnoitia besnoiti strain Bb-Ger1.</title>
        <authorList>
            <person name="Schares G."/>
            <person name="Venepally P."/>
            <person name="Lorenzi H.A."/>
        </authorList>
    </citation>
    <scope>NUCLEOTIDE SEQUENCE [LARGE SCALE GENOMIC DNA]</scope>
    <source>
        <strain evidence="2 3">Bb-Ger1</strain>
    </source>
</reference>
<evidence type="ECO:0000313" key="3">
    <source>
        <dbReference type="Proteomes" id="UP000224006"/>
    </source>
</evidence>
<organism evidence="2 3">
    <name type="scientific">Besnoitia besnoiti</name>
    <name type="common">Apicomplexan protozoan</name>
    <dbReference type="NCBI Taxonomy" id="94643"/>
    <lineage>
        <taxon>Eukaryota</taxon>
        <taxon>Sar</taxon>
        <taxon>Alveolata</taxon>
        <taxon>Apicomplexa</taxon>
        <taxon>Conoidasida</taxon>
        <taxon>Coccidia</taxon>
        <taxon>Eucoccidiorida</taxon>
        <taxon>Eimeriorina</taxon>
        <taxon>Sarcocystidae</taxon>
        <taxon>Besnoitia</taxon>
    </lineage>
</organism>
<sequence>MSLAEKLQERRQKEEATAAVYEDFGKRRQTFKEGKSRLYRRESCEKQLQQLNSVGIEPPTESCEVEMPTEEDSGMEGEPESSQATPPQSASSPPPPQPEMRVRKQWVQSENIRFRQDRKSPEVLQKAREIRNKFGLSAEVCVRLALLFQFRDTERGEDMLTVYLGALQRLQSGFVCAKLTSRSLKVKKKVVQVDPKSQTLYIKGVGKLYKPTTALDMRSIKDVYAGTSQSREFREVNRRIKTLGHRLEEKRCFVIKTEVRTYSLILNRAADMEDLFAVVDLLKGNHGPAVWRTDNKGADAVFRTDQEMNMDFALRS</sequence>